<dbReference type="Proteomes" id="UP000011599">
    <property type="component" value="Unassembled WGS sequence"/>
</dbReference>
<feature type="domain" description="Spermatogenesis-associated protein 20-like TRX" evidence="2">
    <location>
        <begin position="71"/>
        <end position="230"/>
    </location>
</feature>
<evidence type="ECO:0000313" key="4">
    <source>
        <dbReference type="Proteomes" id="UP000011599"/>
    </source>
</evidence>
<dbReference type="SUPFAM" id="SSF52833">
    <property type="entry name" value="Thioredoxin-like"/>
    <property type="match status" value="1"/>
</dbReference>
<accession>L9VQE4</accession>
<dbReference type="Gene3D" id="1.50.10.10">
    <property type="match status" value="2"/>
</dbReference>
<dbReference type="CDD" id="cd02955">
    <property type="entry name" value="SSP411"/>
    <property type="match status" value="1"/>
</dbReference>
<dbReference type="eggNOG" id="arCOG02007">
    <property type="taxonomic scope" value="Archaea"/>
</dbReference>
<dbReference type="Pfam" id="PF03190">
    <property type="entry name" value="Thioredox_DsbH"/>
    <property type="match status" value="1"/>
</dbReference>
<dbReference type="STRING" id="1114856.GCA_000383975_00187"/>
<dbReference type="Gene3D" id="3.40.30.10">
    <property type="entry name" value="Glutaredoxin"/>
    <property type="match status" value="1"/>
</dbReference>
<dbReference type="InterPro" id="IPR012341">
    <property type="entry name" value="6hp_glycosidase-like_sf"/>
</dbReference>
<evidence type="ECO:0000256" key="1">
    <source>
        <dbReference type="SAM" id="Coils"/>
    </source>
</evidence>
<evidence type="ECO:0000313" key="3">
    <source>
        <dbReference type="EMBL" id="ELY38453.1"/>
    </source>
</evidence>
<keyword evidence="1" id="KW-0175">Coiled coil</keyword>
<sequence length="788" mass="88839">MRAWSDRERLESPFFRRTDFDVPSRLLVSQIVVGGAIEPKIDVRLRDGFAYPAFLQSPFVEDPMTNPTQRNRLDEEESPYLRQHADNPVNWQPWDDQALEEARERDVPIFLSIGYSACHWCHVMEDESFADEEVADLLNENFVPIKVDREERPDVDSIYMTVAQLVTGRGGWPLSAWLTPQGKPFYVGTYFPKEAKRGQPGFLDVLEQLANSWEQDRDEVENRAQQWTDAAKDRLEETPDSVAQAEPPSSEVLTTAADAALRSADRQHGGFGSGGPKFPQPSRLHVLARAYDRTGREQFREVLEESLDAMAAGGLYDHVGGGFHRYCVDADWTVPHFEKMLYDNAEIPRAFLAGYQLTGDDRYAEVTAETLEFVDRELTHEEGGFFSTLDAQSKTEDGEKEEGVFYVWTPDEISEVLEEETDAELFCARYDITESGNFEGTNQPNRVRSIPDLADEFDLAEDDTEQRLESARKALFEARERRPRPNRDEKVLASWNGLLINTCAEAALVLGEDEYAEMGVDALDFVRERLWDADEGRLARRYKDGDVKVDGYLEDYAFLARGALRCYEATGDVDHLAFALDLARTIEAEFWDEERGTLYFTPESGESLVTRPQELDDQSTPSATGVALETLLALDGFAADENFEKIASTVLETHANRIEANSLQHASLCLAADRLEAGALEITIAADELPAAWRDRFAAEYRPDRLFALRPPTAEGLESWLEQLGLEEAPAIWAGREARDGEPTLYVCRDRTCSPPTHDIEDALEWLGDNANAVESDSTSLDEPESPF</sequence>
<dbReference type="EMBL" id="AOHW01000042">
    <property type="protein sequence ID" value="ELY38453.1"/>
    <property type="molecule type" value="Genomic_DNA"/>
</dbReference>
<dbReference type="PANTHER" id="PTHR42899">
    <property type="entry name" value="SPERMATOGENESIS-ASSOCIATED PROTEIN 20"/>
    <property type="match status" value="1"/>
</dbReference>
<dbReference type="InterPro" id="IPR008928">
    <property type="entry name" value="6-hairpin_glycosidase_sf"/>
</dbReference>
<dbReference type="GO" id="GO:0005975">
    <property type="term" value="P:carbohydrate metabolic process"/>
    <property type="evidence" value="ECO:0007669"/>
    <property type="project" value="InterPro"/>
</dbReference>
<dbReference type="AlphaFoldDB" id="L9VQE4"/>
<proteinExistence type="predicted"/>
<organism evidence="3 4">
    <name type="scientific">Natronorubrum tibetense GA33</name>
    <dbReference type="NCBI Taxonomy" id="1114856"/>
    <lineage>
        <taxon>Archaea</taxon>
        <taxon>Methanobacteriati</taxon>
        <taxon>Methanobacteriota</taxon>
        <taxon>Stenosarchaea group</taxon>
        <taxon>Halobacteria</taxon>
        <taxon>Halobacteriales</taxon>
        <taxon>Natrialbaceae</taxon>
        <taxon>Natronorubrum</taxon>
    </lineage>
</organism>
<dbReference type="SUPFAM" id="SSF48208">
    <property type="entry name" value="Six-hairpin glycosidases"/>
    <property type="match status" value="1"/>
</dbReference>
<protein>
    <recommendedName>
        <fullName evidence="2">Spermatogenesis-associated protein 20-like TRX domain-containing protein</fullName>
    </recommendedName>
</protein>
<dbReference type="PANTHER" id="PTHR42899:SF1">
    <property type="entry name" value="SPERMATOGENESIS-ASSOCIATED PROTEIN 20"/>
    <property type="match status" value="1"/>
</dbReference>
<gene>
    <name evidence="3" type="ORF">C496_17562</name>
</gene>
<dbReference type="InterPro" id="IPR036249">
    <property type="entry name" value="Thioredoxin-like_sf"/>
</dbReference>
<reference evidence="3 4" key="1">
    <citation type="journal article" date="2014" name="PLoS Genet.">
        <title>Phylogenetically driven sequencing of extremely halophilic archaea reveals strategies for static and dynamic osmo-response.</title>
        <authorList>
            <person name="Becker E.A."/>
            <person name="Seitzer P.M."/>
            <person name="Tritt A."/>
            <person name="Larsen D."/>
            <person name="Krusor M."/>
            <person name="Yao A.I."/>
            <person name="Wu D."/>
            <person name="Madern D."/>
            <person name="Eisen J.A."/>
            <person name="Darling A.E."/>
            <person name="Facciotti M.T."/>
        </authorList>
    </citation>
    <scope>NUCLEOTIDE SEQUENCE [LARGE SCALE GENOMIC DNA]</scope>
    <source>
        <strain evidence="3 4">GA33</strain>
    </source>
</reference>
<dbReference type="PATRIC" id="fig|1114856.3.peg.3640"/>
<feature type="coiled-coil region" evidence="1">
    <location>
        <begin position="203"/>
        <end position="230"/>
    </location>
</feature>
<dbReference type="PIRSF" id="PIRSF006402">
    <property type="entry name" value="UCP006402_thioredoxin"/>
    <property type="match status" value="1"/>
</dbReference>
<dbReference type="InterPro" id="IPR004879">
    <property type="entry name" value="Ssp411-like_TRX"/>
</dbReference>
<evidence type="ECO:0000259" key="2">
    <source>
        <dbReference type="Pfam" id="PF03190"/>
    </source>
</evidence>
<keyword evidence="4" id="KW-1185">Reference proteome</keyword>
<name>L9VQE4_9EURY</name>
<comment type="caution">
    <text evidence="3">The sequence shown here is derived from an EMBL/GenBank/DDBJ whole genome shotgun (WGS) entry which is preliminary data.</text>
</comment>
<dbReference type="InterPro" id="IPR024705">
    <property type="entry name" value="Ssp411"/>
</dbReference>